<organism evidence="2 3">
    <name type="scientific">Mugilogobius chulae</name>
    <name type="common">yellowstripe goby</name>
    <dbReference type="NCBI Taxonomy" id="88201"/>
    <lineage>
        <taxon>Eukaryota</taxon>
        <taxon>Metazoa</taxon>
        <taxon>Chordata</taxon>
        <taxon>Craniata</taxon>
        <taxon>Vertebrata</taxon>
        <taxon>Euteleostomi</taxon>
        <taxon>Actinopterygii</taxon>
        <taxon>Neopterygii</taxon>
        <taxon>Teleostei</taxon>
        <taxon>Neoteleostei</taxon>
        <taxon>Acanthomorphata</taxon>
        <taxon>Gobiaria</taxon>
        <taxon>Gobiiformes</taxon>
        <taxon>Gobioidei</taxon>
        <taxon>Gobiidae</taxon>
        <taxon>Gobionellinae</taxon>
        <taxon>Mugilogobius</taxon>
    </lineage>
</organism>
<dbReference type="Gene3D" id="1.20.1480.30">
    <property type="entry name" value="Designed four-helix bundle protein"/>
    <property type="match status" value="1"/>
</dbReference>
<dbReference type="AlphaFoldDB" id="A0AAW0MFQ1"/>
<dbReference type="EMBL" id="JBBPFD010000495">
    <property type="protein sequence ID" value="KAK7878475.1"/>
    <property type="molecule type" value="Genomic_DNA"/>
</dbReference>
<proteinExistence type="predicted"/>
<gene>
    <name evidence="2" type="ORF">WMY93_034303</name>
</gene>
<keyword evidence="3" id="KW-1185">Reference proteome</keyword>
<evidence type="ECO:0000256" key="1">
    <source>
        <dbReference type="SAM" id="Coils"/>
    </source>
</evidence>
<dbReference type="InterPro" id="IPR042566">
    <property type="entry name" value="L1_C"/>
</dbReference>
<comment type="caution">
    <text evidence="2">The sequence shown here is derived from an EMBL/GenBank/DDBJ whole genome shotgun (WGS) entry which is preliminary data.</text>
</comment>
<dbReference type="Gene3D" id="3.30.70.1820">
    <property type="entry name" value="L1 transposable element, RRM domain"/>
    <property type="match status" value="1"/>
</dbReference>
<dbReference type="Gene3D" id="3.30.250.20">
    <property type="entry name" value="L1 transposable element, C-terminal domain"/>
    <property type="match status" value="1"/>
</dbReference>
<name>A0AAW0MFQ1_9GOBI</name>
<dbReference type="PANTHER" id="PTHR11505">
    <property type="entry name" value="L1 TRANSPOSABLE ELEMENT-RELATED"/>
    <property type="match status" value="1"/>
</dbReference>
<keyword evidence="1" id="KW-0175">Coiled coil</keyword>
<evidence type="ECO:0000313" key="2">
    <source>
        <dbReference type="EMBL" id="KAK7878475.1"/>
    </source>
</evidence>
<feature type="coiled-coil region" evidence="1">
    <location>
        <begin position="20"/>
        <end position="75"/>
    </location>
</feature>
<dbReference type="FunFam" id="3.30.70.1820:FF:000004">
    <property type="entry name" value="Uncharacterized protein"/>
    <property type="match status" value="1"/>
</dbReference>
<sequence>MTAKIMSSIDAKLDPLIQTVNEHTADLKRVDERLDEAEARVLQLETANEPLHAQLQALEKKVETLTEHVDELKNRGRRKNIRIFNIPENTEGNNAVEFFEHWLPRFLGMDTKLGRIKLERAHRSLAMKPGKDQPPRPIIARFHAFPDKQRVMAAVRRKAAQGDILLDGRKISFYNDLSAAVLRRRKEFTMAKQRLREIGADYAMLYPAKLKVSFNGAQRIFFSPGEVLSFASSVADQS</sequence>
<dbReference type="SUPFAM" id="SSF57997">
    <property type="entry name" value="Tropomyosin"/>
    <property type="match status" value="1"/>
</dbReference>
<dbReference type="Proteomes" id="UP001460270">
    <property type="component" value="Unassembled WGS sequence"/>
</dbReference>
<evidence type="ECO:0008006" key="4">
    <source>
        <dbReference type="Google" id="ProtNLM"/>
    </source>
</evidence>
<accession>A0AAW0MFQ1</accession>
<evidence type="ECO:0000313" key="3">
    <source>
        <dbReference type="Proteomes" id="UP001460270"/>
    </source>
</evidence>
<protein>
    <recommendedName>
        <fullName evidence="4">LINE-1 type transposase domain-containing protein 1</fullName>
    </recommendedName>
</protein>
<reference evidence="3" key="1">
    <citation type="submission" date="2024-04" db="EMBL/GenBank/DDBJ databases">
        <title>Salinicola lusitanus LLJ914,a marine bacterium isolated from the Okinawa Trough.</title>
        <authorList>
            <person name="Li J."/>
        </authorList>
    </citation>
    <scope>NUCLEOTIDE SEQUENCE [LARGE SCALE GENOMIC DNA]</scope>
</reference>
<dbReference type="InterPro" id="IPR004244">
    <property type="entry name" value="Transposase_22"/>
</dbReference>